<feature type="non-terminal residue" evidence="1">
    <location>
        <position position="274"/>
    </location>
</feature>
<sequence>MSDNETACGDDPGGYQFPFGCHQGKRIEDVPHDLRYWAVNPDRQNNVWYAGLAEANSRYEKHLQNICQPHEWILQFGRYKGKTIGEVPEDYRWQMANAKYSVYAWYPWFVQANKRYQASLNPDRSPGSETIWFGQRYKGYRFDAVYHRKGFVNFCLAPDKINMPWYARFKDLCERYEAWLQNHRREYRPRRAAVIQNPVGELLGHWDDRAGSADPDEEYERDSFVASDGEEIEIESEHDSFLDTDDDMNTDDDDNDYKPSQEEIGNKSESDNDD</sequence>
<reference evidence="1" key="1">
    <citation type="journal article" date="2021" name="New Phytol.">
        <title>Evolutionary innovations through gain and loss of genes in the ectomycorrhizal Boletales.</title>
        <authorList>
            <person name="Wu G."/>
            <person name="Miyauchi S."/>
            <person name="Morin E."/>
            <person name="Kuo A."/>
            <person name="Drula E."/>
            <person name="Varga T."/>
            <person name="Kohler A."/>
            <person name="Feng B."/>
            <person name="Cao Y."/>
            <person name="Lipzen A."/>
            <person name="Daum C."/>
            <person name="Hundley H."/>
            <person name="Pangilinan J."/>
            <person name="Johnson J."/>
            <person name="Barry K."/>
            <person name="LaButti K."/>
            <person name="Ng V."/>
            <person name="Ahrendt S."/>
            <person name="Min B."/>
            <person name="Choi I.G."/>
            <person name="Park H."/>
            <person name="Plett J.M."/>
            <person name="Magnuson J."/>
            <person name="Spatafora J.W."/>
            <person name="Nagy L.G."/>
            <person name="Henrissat B."/>
            <person name="Grigoriev I.V."/>
            <person name="Yang Z.L."/>
            <person name="Xu J."/>
            <person name="Martin F.M."/>
        </authorList>
    </citation>
    <scope>NUCLEOTIDE SEQUENCE</scope>
    <source>
        <strain evidence="1">ATCC 28755</strain>
    </source>
</reference>
<organism evidence="1 2">
    <name type="scientific">Hygrophoropsis aurantiaca</name>
    <dbReference type="NCBI Taxonomy" id="72124"/>
    <lineage>
        <taxon>Eukaryota</taxon>
        <taxon>Fungi</taxon>
        <taxon>Dikarya</taxon>
        <taxon>Basidiomycota</taxon>
        <taxon>Agaricomycotina</taxon>
        <taxon>Agaricomycetes</taxon>
        <taxon>Agaricomycetidae</taxon>
        <taxon>Boletales</taxon>
        <taxon>Coniophorineae</taxon>
        <taxon>Hygrophoropsidaceae</taxon>
        <taxon>Hygrophoropsis</taxon>
    </lineage>
</organism>
<evidence type="ECO:0000313" key="1">
    <source>
        <dbReference type="EMBL" id="KAH7908890.1"/>
    </source>
</evidence>
<comment type="caution">
    <text evidence="1">The sequence shown here is derived from an EMBL/GenBank/DDBJ whole genome shotgun (WGS) entry which is preliminary data.</text>
</comment>
<proteinExistence type="predicted"/>
<dbReference type="EMBL" id="MU267791">
    <property type="protein sequence ID" value="KAH7908890.1"/>
    <property type="molecule type" value="Genomic_DNA"/>
</dbReference>
<gene>
    <name evidence="1" type="ORF">BJ138DRAFT_1156585</name>
</gene>
<evidence type="ECO:0000313" key="2">
    <source>
        <dbReference type="Proteomes" id="UP000790377"/>
    </source>
</evidence>
<accession>A0ACB8A768</accession>
<keyword evidence="2" id="KW-1185">Reference proteome</keyword>
<dbReference type="Proteomes" id="UP000790377">
    <property type="component" value="Unassembled WGS sequence"/>
</dbReference>
<protein>
    <submittedName>
        <fullName evidence="1">Uncharacterized protein</fullName>
    </submittedName>
</protein>
<name>A0ACB8A768_9AGAM</name>